<protein>
    <submittedName>
        <fullName evidence="1">Uncharacterized protein</fullName>
    </submittedName>
</protein>
<evidence type="ECO:0000313" key="2">
    <source>
        <dbReference type="Proteomes" id="UP000517252"/>
    </source>
</evidence>
<dbReference type="OrthoDB" id="66095at2759"/>
<name>A0A6V8R4D9_TRIAP</name>
<comment type="caution">
    <text evidence="1">The sequence shown here is derived from an EMBL/GenBank/DDBJ whole genome shotgun (WGS) entry which is preliminary data.</text>
</comment>
<gene>
    <name evidence="1" type="ORF">TASIC1_0012002800</name>
</gene>
<dbReference type="EMBL" id="BLZH01000012">
    <property type="protein sequence ID" value="GFP59025.1"/>
    <property type="molecule type" value="Genomic_DNA"/>
</dbReference>
<dbReference type="Proteomes" id="UP000517252">
    <property type="component" value="Unassembled WGS sequence"/>
</dbReference>
<proteinExistence type="predicted"/>
<evidence type="ECO:0000313" key="1">
    <source>
        <dbReference type="EMBL" id="GFP59025.1"/>
    </source>
</evidence>
<accession>A0A6V8R4D9</accession>
<reference evidence="1 2" key="1">
    <citation type="submission" date="2020-07" db="EMBL/GenBank/DDBJ databases">
        <title>Trichoderma asperellum IC-1 whole genome shotgun sequence.</title>
        <authorList>
            <person name="Kanamasa S."/>
            <person name="Takahashi H."/>
        </authorList>
    </citation>
    <scope>NUCLEOTIDE SEQUENCE [LARGE SCALE GENOMIC DNA]</scope>
    <source>
        <strain evidence="1 2">IC-1</strain>
    </source>
</reference>
<organism evidence="1 2">
    <name type="scientific">Trichoderma asperellum</name>
    <name type="common">Filamentous fungus</name>
    <dbReference type="NCBI Taxonomy" id="101201"/>
    <lineage>
        <taxon>Eukaryota</taxon>
        <taxon>Fungi</taxon>
        <taxon>Dikarya</taxon>
        <taxon>Ascomycota</taxon>
        <taxon>Pezizomycotina</taxon>
        <taxon>Sordariomycetes</taxon>
        <taxon>Hypocreomycetidae</taxon>
        <taxon>Hypocreales</taxon>
        <taxon>Hypocreaceae</taxon>
        <taxon>Trichoderma</taxon>
    </lineage>
</organism>
<dbReference type="AlphaFoldDB" id="A0A6V8R4D9"/>
<sequence>MAVNIPGIVWSAMRALGLNATTAEDDEEPIQHHAERHSLYEPSPIDIAVVRAMLCRTKKLPPDLIDAIFDFAEYWAHSTTQLHESISIMGGNPDREDRFLLRSYPLGLVSAGARQNANDQPYTTALPTPRPLGESLDASFLAKSAKYPVPRLTHPARKVVFSFRSQDQGWVTSSSDAQDPYSKSWTWFDAGLERFDASGAEDGSIPSVNSLRPLHPQIRQTSSDPVGYNYTHKLLHSPEWEIQRNKTAFGKWQDYSITWSYLDDIAPDSEGGQALVAKGRGRETGDGRFVRGLQVGDVVTVWGRARFGGWANRIESVRIDVYWAV</sequence>